<dbReference type="EMBL" id="CP036433">
    <property type="protein sequence ID" value="QDU99251.1"/>
    <property type="molecule type" value="Genomic_DNA"/>
</dbReference>
<proteinExistence type="predicted"/>
<dbReference type="AlphaFoldDB" id="A0A518E593"/>
<feature type="signal peptide" evidence="1">
    <location>
        <begin position="1"/>
        <end position="19"/>
    </location>
</feature>
<evidence type="ECO:0000313" key="3">
    <source>
        <dbReference type="Proteomes" id="UP000317648"/>
    </source>
</evidence>
<accession>A0A518E593</accession>
<dbReference type="Proteomes" id="UP000317648">
    <property type="component" value="Chromosome"/>
</dbReference>
<keyword evidence="3" id="KW-1185">Reference proteome</keyword>
<sequence precursor="true">MRLLLPFVVVAAVWGGVLAANGRAADPAPAETAPEESPYRTDAQGDVNLPWYQLQPGQFPPAGSAHYIGGELNSLDHINRRGSIRLDRTDAQSRPNWDRSLEFELLPYGSLRYHGAPAELRDIPLGVHLNGMFYYKEMTNKAPRPGYVYPNRDGDFTRAFLLEDDFSYNQRLQRAWRIDEVNLADHKLTVTGVSTAGGEPDEKPTRLDLLPGTRIWQGRQLGRLSDLAAGQVVQLNLTWATIYGPGRCLDIWVDEESRQVAAEQQLAIHRQYQKEHGLAAWIDEVDNPQSIIKATLFGGFDPTLLETFVPKESLTSVVSHETLRTYDQVNDRIRGSMLERTEVPLAPGSSGVQITFQPSVLLEGFRPGRIVRLFPGDWPVISLPKEEQLYPQHD</sequence>
<keyword evidence="1" id="KW-0732">Signal</keyword>
<organism evidence="2 3">
    <name type="scientific">Lignipirellula cremea</name>
    <dbReference type="NCBI Taxonomy" id="2528010"/>
    <lineage>
        <taxon>Bacteria</taxon>
        <taxon>Pseudomonadati</taxon>
        <taxon>Planctomycetota</taxon>
        <taxon>Planctomycetia</taxon>
        <taxon>Pirellulales</taxon>
        <taxon>Pirellulaceae</taxon>
        <taxon>Lignipirellula</taxon>
    </lineage>
</organism>
<dbReference type="RefSeq" id="WP_145059137.1">
    <property type="nucleotide sequence ID" value="NZ_CP036433.1"/>
</dbReference>
<gene>
    <name evidence="2" type="ORF">Pla8534_71640</name>
</gene>
<reference evidence="2 3" key="1">
    <citation type="submission" date="2019-02" db="EMBL/GenBank/DDBJ databases">
        <title>Deep-cultivation of Planctomycetes and their phenomic and genomic characterization uncovers novel biology.</title>
        <authorList>
            <person name="Wiegand S."/>
            <person name="Jogler M."/>
            <person name="Boedeker C."/>
            <person name="Pinto D."/>
            <person name="Vollmers J."/>
            <person name="Rivas-Marin E."/>
            <person name="Kohn T."/>
            <person name="Peeters S.H."/>
            <person name="Heuer A."/>
            <person name="Rast P."/>
            <person name="Oberbeckmann S."/>
            <person name="Bunk B."/>
            <person name="Jeske O."/>
            <person name="Meyerdierks A."/>
            <person name="Storesund J.E."/>
            <person name="Kallscheuer N."/>
            <person name="Luecker S."/>
            <person name="Lage O.M."/>
            <person name="Pohl T."/>
            <person name="Merkel B.J."/>
            <person name="Hornburger P."/>
            <person name="Mueller R.-W."/>
            <person name="Bruemmer F."/>
            <person name="Labrenz M."/>
            <person name="Spormann A.M."/>
            <person name="Op den Camp H."/>
            <person name="Overmann J."/>
            <person name="Amann R."/>
            <person name="Jetten M.S.M."/>
            <person name="Mascher T."/>
            <person name="Medema M.H."/>
            <person name="Devos D.P."/>
            <person name="Kaster A.-K."/>
            <person name="Ovreas L."/>
            <person name="Rohde M."/>
            <person name="Galperin M.Y."/>
            <person name="Jogler C."/>
        </authorList>
    </citation>
    <scope>NUCLEOTIDE SEQUENCE [LARGE SCALE GENOMIC DNA]</scope>
    <source>
        <strain evidence="2 3">Pla85_3_4</strain>
    </source>
</reference>
<protein>
    <submittedName>
        <fullName evidence="2">Uncharacterized protein</fullName>
    </submittedName>
</protein>
<evidence type="ECO:0000313" key="2">
    <source>
        <dbReference type="EMBL" id="QDU99251.1"/>
    </source>
</evidence>
<feature type="chain" id="PRO_5021920495" evidence="1">
    <location>
        <begin position="20"/>
        <end position="394"/>
    </location>
</feature>
<name>A0A518E593_9BACT</name>
<evidence type="ECO:0000256" key="1">
    <source>
        <dbReference type="SAM" id="SignalP"/>
    </source>
</evidence>
<dbReference type="KEGG" id="lcre:Pla8534_71640"/>
<dbReference type="OrthoDB" id="247927at2"/>